<comment type="caution">
    <text evidence="3">The sequence shown here is derived from an EMBL/GenBank/DDBJ whole genome shotgun (WGS) entry which is preliminary data.</text>
</comment>
<dbReference type="SMART" id="SM01152">
    <property type="entry name" value="DUF167"/>
    <property type="match status" value="1"/>
</dbReference>
<sequence>MARPSAAIPPAEAVRQLIDDAGRLALRVTPGARIEGLEIVEGRLQAKVRAKPEDGKANAAVRDLLAMALGIAPSRLELLRGATSRDKQFRVT</sequence>
<dbReference type="InterPro" id="IPR036591">
    <property type="entry name" value="YggU-like_sf"/>
</dbReference>
<proteinExistence type="inferred from homology"/>
<evidence type="ECO:0000256" key="2">
    <source>
        <dbReference type="HAMAP-Rule" id="MF_00634"/>
    </source>
</evidence>
<evidence type="ECO:0000313" key="3">
    <source>
        <dbReference type="EMBL" id="SMP67821.1"/>
    </source>
</evidence>
<reference evidence="3 4" key="1">
    <citation type="submission" date="2017-05" db="EMBL/GenBank/DDBJ databases">
        <authorList>
            <person name="Varghese N."/>
            <person name="Submissions S."/>
        </authorList>
    </citation>
    <scope>NUCLEOTIDE SEQUENCE [LARGE SCALE GENOMIC DNA]</scope>
    <source>
        <strain evidence="3 4">SM16</strain>
    </source>
</reference>
<dbReference type="Gene3D" id="3.30.1200.10">
    <property type="entry name" value="YggU-like"/>
    <property type="match status" value="1"/>
</dbReference>
<protein>
    <recommendedName>
        <fullName evidence="2">UPF0235 protein SAMN06296065_104276</fullName>
    </recommendedName>
</protein>
<evidence type="ECO:0000313" key="4">
    <source>
        <dbReference type="Proteomes" id="UP001157910"/>
    </source>
</evidence>
<dbReference type="NCBIfam" id="TIGR00251">
    <property type="entry name" value="DUF167 family protein"/>
    <property type="match status" value="1"/>
</dbReference>
<keyword evidence="4" id="KW-1185">Reference proteome</keyword>
<dbReference type="EMBL" id="FXUI01000004">
    <property type="protein sequence ID" value="SMP67821.1"/>
    <property type="molecule type" value="Genomic_DNA"/>
</dbReference>
<dbReference type="HAMAP" id="MF_00634">
    <property type="entry name" value="UPF0235"/>
    <property type="match status" value="1"/>
</dbReference>
<accession>A0ABY1QE23</accession>
<dbReference type="RefSeq" id="WP_283406000.1">
    <property type="nucleotide sequence ID" value="NZ_FXUI01000004.1"/>
</dbReference>
<dbReference type="SUPFAM" id="SSF69786">
    <property type="entry name" value="YggU-like"/>
    <property type="match status" value="1"/>
</dbReference>
<evidence type="ECO:0000256" key="1">
    <source>
        <dbReference type="ARBA" id="ARBA00010364"/>
    </source>
</evidence>
<comment type="similarity">
    <text evidence="1 2">Belongs to the UPF0235 family.</text>
</comment>
<name>A0ABY1QE23_9SPHN</name>
<gene>
    <name evidence="3" type="ORF">SAMN06296065_104276</name>
</gene>
<organism evidence="3 4">
    <name type="scientific">Novosphingobium panipatense</name>
    <dbReference type="NCBI Taxonomy" id="428991"/>
    <lineage>
        <taxon>Bacteria</taxon>
        <taxon>Pseudomonadati</taxon>
        <taxon>Pseudomonadota</taxon>
        <taxon>Alphaproteobacteria</taxon>
        <taxon>Sphingomonadales</taxon>
        <taxon>Sphingomonadaceae</taxon>
        <taxon>Novosphingobium</taxon>
    </lineage>
</organism>
<dbReference type="Pfam" id="PF02594">
    <property type="entry name" value="DUF167"/>
    <property type="match status" value="1"/>
</dbReference>
<dbReference type="InterPro" id="IPR003746">
    <property type="entry name" value="DUF167"/>
</dbReference>
<dbReference type="Proteomes" id="UP001157910">
    <property type="component" value="Unassembled WGS sequence"/>
</dbReference>